<accession>A0ABR0ZCB9</accession>
<dbReference type="EMBL" id="JAHFZB010000013">
    <property type="protein sequence ID" value="KAK6482462.1"/>
    <property type="molecule type" value="Genomic_DNA"/>
</dbReference>
<evidence type="ECO:0000256" key="1">
    <source>
        <dbReference type="SAM" id="MobiDB-lite"/>
    </source>
</evidence>
<gene>
    <name evidence="2" type="ORF">HHUSO_G15480</name>
</gene>
<evidence type="ECO:0000313" key="3">
    <source>
        <dbReference type="Proteomes" id="UP001369086"/>
    </source>
</evidence>
<reference evidence="2 3" key="1">
    <citation type="submission" date="2021-05" db="EMBL/GenBank/DDBJ databases">
        <authorList>
            <person name="Zahm M."/>
            <person name="Klopp C."/>
            <person name="Cabau C."/>
            <person name="Kuhl H."/>
            <person name="Suciu R."/>
            <person name="Ciorpac M."/>
            <person name="Holostenco D."/>
            <person name="Gessner J."/>
            <person name="Wuertz S."/>
            <person name="Hohne C."/>
            <person name="Stock M."/>
            <person name="Gislard M."/>
            <person name="Lluch J."/>
            <person name="Milhes M."/>
            <person name="Lampietro C."/>
            <person name="Lopez Roques C."/>
            <person name="Donnadieu C."/>
            <person name="Du K."/>
            <person name="Schartl M."/>
            <person name="Guiguen Y."/>
        </authorList>
    </citation>
    <scope>NUCLEOTIDE SEQUENCE [LARGE SCALE GENOMIC DNA]</scope>
    <source>
        <strain evidence="2">Hh-F2</strain>
        <tissue evidence="2">Blood</tissue>
    </source>
</reference>
<protein>
    <submittedName>
        <fullName evidence="2">Uncharacterized protein</fullName>
    </submittedName>
</protein>
<dbReference type="SUPFAM" id="SSF48452">
    <property type="entry name" value="TPR-like"/>
    <property type="match status" value="1"/>
</dbReference>
<dbReference type="Proteomes" id="UP001369086">
    <property type="component" value="Unassembled WGS sequence"/>
</dbReference>
<dbReference type="Gene3D" id="1.25.40.10">
    <property type="entry name" value="Tetratricopeptide repeat domain"/>
    <property type="match status" value="1"/>
</dbReference>
<keyword evidence="3" id="KW-1185">Reference proteome</keyword>
<comment type="caution">
    <text evidence="2">The sequence shown here is derived from an EMBL/GenBank/DDBJ whole genome shotgun (WGS) entry which is preliminary data.</text>
</comment>
<dbReference type="SMART" id="SM00028">
    <property type="entry name" value="TPR"/>
    <property type="match status" value="2"/>
</dbReference>
<dbReference type="InterPro" id="IPR019734">
    <property type="entry name" value="TPR_rpt"/>
</dbReference>
<evidence type="ECO:0000313" key="2">
    <source>
        <dbReference type="EMBL" id="KAK6482462.1"/>
    </source>
</evidence>
<feature type="region of interest" description="Disordered" evidence="1">
    <location>
        <begin position="204"/>
        <end position="230"/>
    </location>
</feature>
<organism evidence="2 3">
    <name type="scientific">Huso huso</name>
    <name type="common">Beluga</name>
    <name type="synonym">Acipenser huso</name>
    <dbReference type="NCBI Taxonomy" id="61971"/>
    <lineage>
        <taxon>Eukaryota</taxon>
        <taxon>Metazoa</taxon>
        <taxon>Chordata</taxon>
        <taxon>Craniata</taxon>
        <taxon>Vertebrata</taxon>
        <taxon>Euteleostomi</taxon>
        <taxon>Actinopterygii</taxon>
        <taxon>Chondrostei</taxon>
        <taxon>Acipenseriformes</taxon>
        <taxon>Acipenseridae</taxon>
        <taxon>Huso</taxon>
    </lineage>
</organism>
<dbReference type="InterPro" id="IPR011990">
    <property type="entry name" value="TPR-like_helical_dom_sf"/>
</dbReference>
<sequence>MTPIKISQVLKIQEKAQCFLHQAIANEHSRRWKKVVDNYSDLFKLLDRGSLPVTFKPGPHYAQLLYECYFHSGMAFQSLNQHKEAVHQYTKAIQSVSVPKNGCLSGCHSSSCLHTPLFTRRAYAYAKCGELKNALKDAEKAVVLDSFNPALEMHQDANVFQDLADFKSPQIGEFYNRFLWCLNVPHTVIEVDFLSGSSFNASLPGRPNGTPSASVLNNTPKNSYIRSQQRDPFRCGTPACYRDDSRVERRSAYGSALRKYSADMKDTGISDRILQLTKSAVAWSERRAASASAHMEFQSNTKPKSVASLRRYETFKWPILYVDKTE</sequence>
<proteinExistence type="predicted"/>
<dbReference type="Pfam" id="PF13181">
    <property type="entry name" value="TPR_8"/>
    <property type="match status" value="1"/>
</dbReference>
<name>A0ABR0ZCB9_HUSHU</name>
<feature type="compositionally biased region" description="Polar residues" evidence="1">
    <location>
        <begin position="209"/>
        <end position="227"/>
    </location>
</feature>